<evidence type="ECO:0000313" key="2">
    <source>
        <dbReference type="EMBL" id="GAA5165628.1"/>
    </source>
</evidence>
<evidence type="ECO:0000313" key="3">
    <source>
        <dbReference type="Proteomes" id="UP001500547"/>
    </source>
</evidence>
<protein>
    <submittedName>
        <fullName evidence="2">Uncharacterized protein</fullName>
    </submittedName>
</protein>
<keyword evidence="1" id="KW-1133">Transmembrane helix</keyword>
<proteinExistence type="predicted"/>
<accession>A0ABP9QQ15</accession>
<organism evidence="2 3">
    <name type="scientific">Viridibacterium curvum</name>
    <dbReference type="NCBI Taxonomy" id="1101404"/>
    <lineage>
        <taxon>Bacteria</taxon>
        <taxon>Pseudomonadati</taxon>
        <taxon>Pseudomonadota</taxon>
        <taxon>Betaproteobacteria</taxon>
        <taxon>Rhodocyclales</taxon>
        <taxon>Rhodocyclaceae</taxon>
        <taxon>Viridibacterium</taxon>
    </lineage>
</organism>
<reference evidence="3" key="1">
    <citation type="journal article" date="2019" name="Int. J. Syst. Evol. Microbiol.">
        <title>The Global Catalogue of Microorganisms (GCM) 10K type strain sequencing project: providing services to taxonomists for standard genome sequencing and annotation.</title>
        <authorList>
            <consortium name="The Broad Institute Genomics Platform"/>
            <consortium name="The Broad Institute Genome Sequencing Center for Infectious Disease"/>
            <person name="Wu L."/>
            <person name="Ma J."/>
        </authorList>
    </citation>
    <scope>NUCLEOTIDE SEQUENCE [LARGE SCALE GENOMIC DNA]</scope>
    <source>
        <strain evidence="3">JCM 18715</strain>
    </source>
</reference>
<gene>
    <name evidence="2" type="ORF">GCM10025770_21460</name>
</gene>
<dbReference type="Proteomes" id="UP001500547">
    <property type="component" value="Unassembled WGS sequence"/>
</dbReference>
<keyword evidence="3" id="KW-1185">Reference proteome</keyword>
<feature type="transmembrane region" description="Helical" evidence="1">
    <location>
        <begin position="30"/>
        <end position="58"/>
    </location>
</feature>
<keyword evidence="1" id="KW-0812">Transmembrane</keyword>
<comment type="caution">
    <text evidence="2">The sequence shown here is derived from an EMBL/GenBank/DDBJ whole genome shotgun (WGS) entry which is preliminary data.</text>
</comment>
<keyword evidence="1" id="KW-0472">Membrane</keyword>
<dbReference type="RefSeq" id="WP_345532944.1">
    <property type="nucleotide sequence ID" value="NZ_BAABLD010000008.1"/>
</dbReference>
<evidence type="ECO:0000256" key="1">
    <source>
        <dbReference type="SAM" id="Phobius"/>
    </source>
</evidence>
<sequence>MPDTPQQQEWLALQSQFAAHEVHALQLRMLAVALFAVISGLGWHLRVLGLALLMLWLLEAMLRTTQSRLGQRLLLLEASGAPGLQLHSWWAAQRGGAVALLSAYVCAALRPTVALPYVLLLIGTACLRFL</sequence>
<dbReference type="EMBL" id="BAABLD010000008">
    <property type="protein sequence ID" value="GAA5165628.1"/>
    <property type="molecule type" value="Genomic_DNA"/>
</dbReference>
<name>A0ABP9QQ15_9RHOO</name>